<name>A0AAN9FRH1_CLITE</name>
<keyword evidence="2" id="KW-1185">Reference proteome</keyword>
<comment type="caution">
    <text evidence="1">The sequence shown here is derived from an EMBL/GenBank/DDBJ whole genome shotgun (WGS) entry which is preliminary data.</text>
</comment>
<dbReference type="AlphaFoldDB" id="A0AAN9FRH1"/>
<gene>
    <name evidence="1" type="ORF">RJT34_22708</name>
</gene>
<dbReference type="EMBL" id="JAYKXN010000006">
    <property type="protein sequence ID" value="KAK7277693.1"/>
    <property type="molecule type" value="Genomic_DNA"/>
</dbReference>
<organism evidence="1 2">
    <name type="scientific">Clitoria ternatea</name>
    <name type="common">Butterfly pea</name>
    <dbReference type="NCBI Taxonomy" id="43366"/>
    <lineage>
        <taxon>Eukaryota</taxon>
        <taxon>Viridiplantae</taxon>
        <taxon>Streptophyta</taxon>
        <taxon>Embryophyta</taxon>
        <taxon>Tracheophyta</taxon>
        <taxon>Spermatophyta</taxon>
        <taxon>Magnoliopsida</taxon>
        <taxon>eudicotyledons</taxon>
        <taxon>Gunneridae</taxon>
        <taxon>Pentapetalae</taxon>
        <taxon>rosids</taxon>
        <taxon>fabids</taxon>
        <taxon>Fabales</taxon>
        <taxon>Fabaceae</taxon>
        <taxon>Papilionoideae</taxon>
        <taxon>50 kb inversion clade</taxon>
        <taxon>NPAAA clade</taxon>
        <taxon>indigoferoid/millettioid clade</taxon>
        <taxon>Phaseoleae</taxon>
        <taxon>Clitoria</taxon>
    </lineage>
</organism>
<dbReference type="Proteomes" id="UP001359559">
    <property type="component" value="Unassembled WGS sequence"/>
</dbReference>
<evidence type="ECO:0000313" key="1">
    <source>
        <dbReference type="EMBL" id="KAK7277693.1"/>
    </source>
</evidence>
<sequence length="130" mass="15130">MGWKERLKPAYFGPEEDICTHDGLILDNLVHLHPPSLSNIYCLIVIPISHRYIFHNCLYAKTRKKSLECYSFCFLRIKNHSPPSALKRLRNMLAKFLGPWILMWVVGRSLNFFKLNASTSIQQSNPILKD</sequence>
<accession>A0AAN9FRH1</accession>
<reference evidence="1 2" key="1">
    <citation type="submission" date="2024-01" db="EMBL/GenBank/DDBJ databases">
        <title>The genomes of 5 underutilized Papilionoideae crops provide insights into root nodulation and disease resistance.</title>
        <authorList>
            <person name="Yuan L."/>
        </authorList>
    </citation>
    <scope>NUCLEOTIDE SEQUENCE [LARGE SCALE GENOMIC DNA]</scope>
    <source>
        <strain evidence="1">LY-2023</strain>
        <tissue evidence="1">Leaf</tissue>
    </source>
</reference>
<evidence type="ECO:0000313" key="2">
    <source>
        <dbReference type="Proteomes" id="UP001359559"/>
    </source>
</evidence>
<protein>
    <submittedName>
        <fullName evidence="1">Uncharacterized protein</fullName>
    </submittedName>
</protein>
<proteinExistence type="predicted"/>